<keyword evidence="3 5" id="KW-0238">DNA-binding</keyword>
<accession>Q7Q6E1</accession>
<feature type="DNA-binding region" description="Fork-head" evidence="5">
    <location>
        <begin position="250"/>
        <end position="345"/>
    </location>
</feature>
<dbReference type="PANTHER" id="PTHR46262:SF2">
    <property type="entry name" value="FORKHEAD BOX PROTEIN BINIOU"/>
    <property type="match status" value="1"/>
</dbReference>
<reference evidence="8" key="2">
    <citation type="submission" date="2002-03" db="EMBL/GenBank/DDBJ databases">
        <authorList>
            <consortium name="The Anopheles Genome Sequencing Consortium"/>
        </authorList>
    </citation>
    <scope>NUCLEOTIDE SEQUENCE</scope>
    <source>
        <strain evidence="8">PEST</strain>
    </source>
</reference>
<dbReference type="PROSITE" id="PS00658">
    <property type="entry name" value="FORK_HEAD_2"/>
    <property type="match status" value="1"/>
</dbReference>
<evidence type="ECO:0000313" key="8">
    <source>
        <dbReference type="EMBL" id="EAA11061.4"/>
    </source>
</evidence>
<dbReference type="InterPro" id="IPR001766">
    <property type="entry name" value="Fork_head_dom"/>
</dbReference>
<evidence type="ECO:0000256" key="6">
    <source>
        <dbReference type="SAM" id="MobiDB-lite"/>
    </source>
</evidence>
<reference evidence="8" key="1">
    <citation type="journal article" date="2002" name="Science">
        <title>The genome sequence of the malaria mosquito Anopheles gambiae.</title>
        <authorList>
            <person name="Holt R.A."/>
            <person name="Subramanian G.M."/>
            <person name="Halpern A."/>
            <person name="Sutton G.G."/>
            <person name="Charlab R."/>
            <person name="Nusskern D.R."/>
            <person name="Wincker P."/>
            <person name="Clark A.G."/>
            <person name="Ribeiro J.M."/>
            <person name="Wides R."/>
            <person name="Salzberg S.L."/>
            <person name="Loftus B."/>
            <person name="Yandell M."/>
            <person name="Majoros W.H."/>
            <person name="Rusch D.B."/>
            <person name="Lai Z."/>
            <person name="Kraft C.L."/>
            <person name="Abril J.F."/>
            <person name="Anthouard V."/>
            <person name="Arensburger P."/>
            <person name="Atkinson P.W."/>
            <person name="Baden H."/>
            <person name="de Berardinis V."/>
            <person name="Baldwin D."/>
            <person name="Benes V."/>
            <person name="Biedler J."/>
            <person name="Blass C."/>
            <person name="Bolanos R."/>
            <person name="Boscus D."/>
            <person name="Barnstead M."/>
            <person name="Cai S."/>
            <person name="Center A."/>
            <person name="Chaturverdi K."/>
            <person name="Christophides G.K."/>
            <person name="Chrystal M.A."/>
            <person name="Clamp M."/>
            <person name="Cravchik A."/>
            <person name="Curwen V."/>
            <person name="Dana A."/>
            <person name="Delcher A."/>
            <person name="Dew I."/>
            <person name="Evans C.A."/>
            <person name="Flanigan M."/>
            <person name="Grundschober-Freimoser A."/>
            <person name="Friedli L."/>
            <person name="Gu Z."/>
            <person name="Guan P."/>
            <person name="Guigo R."/>
            <person name="Hillenmeyer M.E."/>
            <person name="Hladun S.L."/>
            <person name="Hogan J.R."/>
            <person name="Hong Y.S."/>
            <person name="Hoover J."/>
            <person name="Jaillon O."/>
            <person name="Ke Z."/>
            <person name="Kodira C."/>
            <person name="Kokoza E."/>
            <person name="Koutsos A."/>
            <person name="Letunic I."/>
            <person name="Levitsky A."/>
            <person name="Liang Y."/>
            <person name="Lin J.J."/>
            <person name="Lobo N.F."/>
            <person name="Lopez J.R."/>
            <person name="Malek J.A."/>
            <person name="McIntosh T.C."/>
            <person name="Meister S."/>
            <person name="Miller J."/>
            <person name="Mobarry C."/>
            <person name="Mongin E."/>
            <person name="Murphy S.D."/>
            <person name="O'Brochta D.A."/>
            <person name="Pfannkoch C."/>
            <person name="Qi R."/>
            <person name="Regier M.A."/>
            <person name="Remington K."/>
            <person name="Shao H."/>
            <person name="Sharakhova M.V."/>
            <person name="Sitter C.D."/>
            <person name="Shetty J."/>
            <person name="Smith T.J."/>
            <person name="Strong R."/>
            <person name="Sun J."/>
            <person name="Thomasova D."/>
            <person name="Ton L.Q."/>
            <person name="Topalis P."/>
            <person name="Tu Z."/>
            <person name="Unger M.F."/>
            <person name="Walenz B."/>
            <person name="Wang A."/>
            <person name="Wang J."/>
            <person name="Wang M."/>
            <person name="Wang X."/>
            <person name="Woodford K.J."/>
            <person name="Wortman J.R."/>
            <person name="Wu M."/>
            <person name="Yao A."/>
            <person name="Zdobnov E.M."/>
            <person name="Zhang H."/>
            <person name="Zhao Q."/>
            <person name="Zhao S."/>
            <person name="Zhu S.C."/>
            <person name="Zhimulev I."/>
            <person name="Coluzzi M."/>
            <person name="della Torre A."/>
            <person name="Roth C.W."/>
            <person name="Louis C."/>
            <person name="Kalush F."/>
            <person name="Mural R.J."/>
            <person name="Myers E.W."/>
            <person name="Adams M.D."/>
            <person name="Smith H.O."/>
            <person name="Broder S."/>
            <person name="Gardner M.J."/>
            <person name="Fraser C.M."/>
            <person name="Birney E."/>
            <person name="Bork P."/>
            <person name="Brey P.T."/>
            <person name="Venter J.C."/>
            <person name="Weissenbach J."/>
            <person name="Kafatos F.C."/>
            <person name="Collins F.H."/>
            <person name="Hoffman S.L."/>
        </authorList>
    </citation>
    <scope>NUCLEOTIDE SEQUENCE [LARGE SCALE GENOMIC DNA]</scope>
    <source>
        <strain evidence="8">PEST</strain>
    </source>
</reference>
<dbReference type="GO" id="GO:0003700">
    <property type="term" value="F:DNA-binding transcription factor activity"/>
    <property type="evidence" value="ECO:0007669"/>
    <property type="project" value="InterPro"/>
</dbReference>
<dbReference type="VEuPathDB" id="VectorBase:AGAP005903"/>
<evidence type="ECO:0000259" key="7">
    <source>
        <dbReference type="PROSITE" id="PS50039"/>
    </source>
</evidence>
<dbReference type="InterPro" id="IPR036390">
    <property type="entry name" value="WH_DNA-bd_sf"/>
</dbReference>
<dbReference type="InterPro" id="IPR030456">
    <property type="entry name" value="TF_fork_head_CS_2"/>
</dbReference>
<dbReference type="InterPro" id="IPR036388">
    <property type="entry name" value="WH-like_DNA-bd_sf"/>
</dbReference>
<dbReference type="EMBL" id="AAAB01008960">
    <property type="protein sequence ID" value="EAA11061.4"/>
    <property type="molecule type" value="Genomic_DNA"/>
</dbReference>
<feature type="domain" description="Fork-head" evidence="7">
    <location>
        <begin position="250"/>
        <end position="345"/>
    </location>
</feature>
<dbReference type="PROSITE" id="PS00657">
    <property type="entry name" value="FORK_HEAD_1"/>
    <property type="match status" value="1"/>
</dbReference>
<keyword evidence="2" id="KW-0217">Developmental protein</keyword>
<dbReference type="VEuPathDB" id="VectorBase:AGAMI1_011656"/>
<dbReference type="InterPro" id="IPR018122">
    <property type="entry name" value="TF_fork_head_CS_1"/>
</dbReference>
<protein>
    <submittedName>
        <fullName evidence="8">AGAP005903-PB</fullName>
    </submittedName>
</protein>
<feature type="compositionally biased region" description="Basic residues" evidence="6">
    <location>
        <begin position="102"/>
        <end position="132"/>
    </location>
</feature>
<dbReference type="PRINTS" id="PR00053">
    <property type="entry name" value="FORKHEAD"/>
</dbReference>
<gene>
    <name evidence="8" type="ORF">AgaP_AGAP005903</name>
</gene>
<dbReference type="SMART" id="SM00339">
    <property type="entry name" value="FH"/>
    <property type="match status" value="1"/>
</dbReference>
<feature type="compositionally biased region" description="Gly residues" evidence="6">
    <location>
        <begin position="401"/>
        <end position="423"/>
    </location>
</feature>
<dbReference type="PANTHER" id="PTHR46262">
    <property type="entry name" value="FORKHEAD BOX PROTEIN BINIOU"/>
    <property type="match status" value="1"/>
</dbReference>
<feature type="region of interest" description="Disordered" evidence="6">
    <location>
        <begin position="212"/>
        <end position="251"/>
    </location>
</feature>
<dbReference type="FunFam" id="1.10.10.10:FF:000071">
    <property type="entry name" value="Forkhead box F1"/>
    <property type="match status" value="1"/>
</dbReference>
<comment type="subcellular location">
    <subcellularLocation>
        <location evidence="1 5">Nucleus</location>
    </subcellularLocation>
</comment>
<name>Q7Q6E1_ANOGA</name>
<organism evidence="8">
    <name type="scientific">Anopheles gambiae</name>
    <name type="common">African malaria mosquito</name>
    <dbReference type="NCBI Taxonomy" id="7165"/>
    <lineage>
        <taxon>Eukaryota</taxon>
        <taxon>Metazoa</taxon>
        <taxon>Ecdysozoa</taxon>
        <taxon>Arthropoda</taxon>
        <taxon>Hexapoda</taxon>
        <taxon>Insecta</taxon>
        <taxon>Pterygota</taxon>
        <taxon>Neoptera</taxon>
        <taxon>Endopterygota</taxon>
        <taxon>Diptera</taxon>
        <taxon>Nematocera</taxon>
        <taxon>Culicoidea</taxon>
        <taxon>Culicidae</taxon>
        <taxon>Anophelinae</taxon>
        <taxon>Anopheles</taxon>
    </lineage>
</organism>
<reference evidence="8" key="3">
    <citation type="journal article" date="2004" name="Trends Parasitol.">
        <title>The Anopheles gambiae genome: an update.</title>
        <authorList>
            <person name="Mongin E."/>
            <person name="Louis C."/>
            <person name="Holt R.A."/>
            <person name="Birney E."/>
            <person name="Collins F.H."/>
        </authorList>
    </citation>
    <scope>NUCLEOTIDE SEQUENCE</scope>
    <source>
        <strain evidence="8">PEST</strain>
    </source>
</reference>
<dbReference type="InterPro" id="IPR051770">
    <property type="entry name" value="Forkhead_box_regulator"/>
</dbReference>
<dbReference type="Pfam" id="PF00250">
    <property type="entry name" value="Forkhead"/>
    <property type="match status" value="1"/>
</dbReference>
<proteinExistence type="predicted"/>
<feature type="compositionally biased region" description="Low complexity" evidence="6">
    <location>
        <begin position="63"/>
        <end position="74"/>
    </location>
</feature>
<feature type="region of interest" description="Disordered" evidence="6">
    <location>
        <begin position="401"/>
        <end position="436"/>
    </location>
</feature>
<reference evidence="8" key="5">
    <citation type="submission" date="2011-05" db="EMBL/GenBank/DDBJ databases">
        <authorList>
            <consortium name="VectorBase"/>
        </authorList>
    </citation>
    <scope>NUCLEOTIDE SEQUENCE</scope>
    <source>
        <strain evidence="8">PEST</strain>
    </source>
</reference>
<comment type="caution">
    <text evidence="8">The sequence shown here is derived from an EMBL/GenBank/DDBJ whole genome shotgun (WGS) entry which is preliminary data.</text>
</comment>
<dbReference type="SUPFAM" id="SSF46785">
    <property type="entry name" value="Winged helix' DNA-binding domain"/>
    <property type="match status" value="1"/>
</dbReference>
<evidence type="ECO:0000256" key="1">
    <source>
        <dbReference type="ARBA" id="ARBA00004123"/>
    </source>
</evidence>
<evidence type="ECO:0000256" key="2">
    <source>
        <dbReference type="ARBA" id="ARBA00022473"/>
    </source>
</evidence>
<dbReference type="AlphaFoldDB" id="Q7Q6E1"/>
<feature type="region of interest" description="Disordered" evidence="6">
    <location>
        <begin position="61"/>
        <end position="136"/>
    </location>
</feature>
<sequence length="502" mass="54312">MIKTEEHMETASSMVDASEDQGIIVGSGGGGGDSNPSSGYHYRPLSSNIVMASAHIIENPALQQQQQQQQQHQQQQDDGRNCGPMMAHPYHHHPSFHPQSVSHHHGQAHGHFQPHHHHHHHHHHLQHHHHQQQQHGIDKLPPYYINHRSPYLISQINDPEVSPADASPMGAECLRGQPGAAYLLESSINTLKLSGESMGSPSVMMSYAARKTTPTANSGGGEQQLSSTTGSGAGSGEGPKKPNGGRRQEKPQLSYINMIVMAIKDSPHRRRTLSEIYKYLQSKYEFFNGEYNGWKNSVRHNLSLNECFKKLPKECGKPGKGHYWTIDASAEYMFEDEGSLRRRPRGFRRKQQMKGYGGGSAFYPAGNTGYEITELSGGYLSQPYGGYADYASLPAPSAVLGQGGPTATGGGGGGPGHQSGGYSDGHPSSTGASSWPYAGVDTLSPYSKITHTSLHEPLQAPGSPGQQTAGGGVLDYGNYTFGNAAASPYGIDTSEYDGNKCW</sequence>
<dbReference type="Gene3D" id="1.10.10.10">
    <property type="entry name" value="Winged helix-like DNA-binding domain superfamily/Winged helix DNA-binding domain"/>
    <property type="match status" value="1"/>
</dbReference>
<reference evidence="8" key="4">
    <citation type="journal article" date="2007" name="Genome Biol.">
        <title>Update of the Anopheles gambiae PEST genome assembly.</title>
        <authorList>
            <person name="Sharakhova M.V."/>
            <person name="Hammond M.P."/>
            <person name="Lobo N.F."/>
            <person name="Krzywinski J."/>
            <person name="Unger M.F."/>
            <person name="Hillenmeyer M.E."/>
            <person name="Bruggner R.V."/>
            <person name="Birney E."/>
            <person name="Collins F.H."/>
        </authorList>
    </citation>
    <scope>NUCLEOTIDE SEQUENCE</scope>
    <source>
        <strain evidence="8">PEST</strain>
    </source>
</reference>
<keyword evidence="4 5" id="KW-0539">Nucleus</keyword>
<dbReference type="HOGENOM" id="CLU_442963_0_0_1"/>
<dbReference type="GO" id="GO:0005634">
    <property type="term" value="C:nucleus"/>
    <property type="evidence" value="ECO:0007669"/>
    <property type="project" value="UniProtKB-SubCell"/>
</dbReference>
<evidence type="ECO:0000256" key="4">
    <source>
        <dbReference type="ARBA" id="ARBA00023242"/>
    </source>
</evidence>
<feature type="region of interest" description="Disordered" evidence="6">
    <location>
        <begin position="1"/>
        <end position="42"/>
    </location>
</feature>
<dbReference type="GO" id="GO:0043565">
    <property type="term" value="F:sequence-specific DNA binding"/>
    <property type="evidence" value="ECO:0007669"/>
    <property type="project" value="InterPro"/>
</dbReference>
<dbReference type="GO" id="GO:0001710">
    <property type="term" value="P:mesodermal cell fate commitment"/>
    <property type="evidence" value="ECO:0007669"/>
    <property type="project" value="UniProtKB-ARBA"/>
</dbReference>
<evidence type="ECO:0000256" key="3">
    <source>
        <dbReference type="ARBA" id="ARBA00023125"/>
    </source>
</evidence>
<evidence type="ECO:0000256" key="5">
    <source>
        <dbReference type="PROSITE-ProRule" id="PRU00089"/>
    </source>
</evidence>
<dbReference type="PROSITE" id="PS50039">
    <property type="entry name" value="FORK_HEAD_3"/>
    <property type="match status" value="1"/>
</dbReference>